<dbReference type="InterPro" id="IPR012337">
    <property type="entry name" value="RNaseH-like_sf"/>
</dbReference>
<evidence type="ECO:0000259" key="7">
    <source>
        <dbReference type="SMART" id="SM00482"/>
    </source>
</evidence>
<gene>
    <name evidence="8" type="ORF">KVV02_001410</name>
</gene>
<dbReference type="SUPFAM" id="SSF53098">
    <property type="entry name" value="Ribonuclease H-like"/>
    <property type="match status" value="1"/>
</dbReference>
<dbReference type="InterPro" id="IPR041336">
    <property type="entry name" value="DNApol_Exo"/>
</dbReference>
<reference evidence="8" key="1">
    <citation type="submission" date="2021-07" db="EMBL/GenBank/DDBJ databases">
        <title>Draft genome of Mortierella alpina, strain LL118, isolated from an aspen leaf litter sample.</title>
        <authorList>
            <person name="Yang S."/>
            <person name="Vinatzer B.A."/>
        </authorList>
    </citation>
    <scope>NUCLEOTIDE SEQUENCE</scope>
    <source>
        <strain evidence="8">LL118</strain>
    </source>
</reference>
<dbReference type="PRINTS" id="PR00867">
    <property type="entry name" value="DNAPOLG"/>
</dbReference>
<feature type="compositionally biased region" description="Gly residues" evidence="6">
    <location>
        <begin position="1096"/>
        <end position="1106"/>
    </location>
</feature>
<dbReference type="SUPFAM" id="SSF56672">
    <property type="entry name" value="DNA/RNA polymerases"/>
    <property type="match status" value="1"/>
</dbReference>
<dbReference type="GO" id="GO:0006264">
    <property type="term" value="P:mitochondrial DNA replication"/>
    <property type="evidence" value="ECO:0007669"/>
    <property type="project" value="TreeGrafter"/>
</dbReference>
<dbReference type="GO" id="GO:0008408">
    <property type="term" value="F:3'-5' exonuclease activity"/>
    <property type="evidence" value="ECO:0007669"/>
    <property type="project" value="TreeGrafter"/>
</dbReference>
<dbReference type="EC" id="2.7.7.7" evidence="1"/>
<evidence type="ECO:0000313" key="9">
    <source>
        <dbReference type="Proteomes" id="UP000717515"/>
    </source>
</evidence>
<evidence type="ECO:0000256" key="1">
    <source>
        <dbReference type="ARBA" id="ARBA00012417"/>
    </source>
</evidence>
<dbReference type="InterPro" id="IPR019760">
    <property type="entry name" value="DNA-dir_DNA_pol_A_CS"/>
</dbReference>
<feature type="compositionally biased region" description="Polar residues" evidence="6">
    <location>
        <begin position="1019"/>
        <end position="1034"/>
    </location>
</feature>
<organism evidence="8 9">
    <name type="scientific">Mortierella alpina</name>
    <name type="common">Oleaginous fungus</name>
    <name type="synonym">Mortierella renispora</name>
    <dbReference type="NCBI Taxonomy" id="64518"/>
    <lineage>
        <taxon>Eukaryota</taxon>
        <taxon>Fungi</taxon>
        <taxon>Fungi incertae sedis</taxon>
        <taxon>Mucoromycota</taxon>
        <taxon>Mortierellomycotina</taxon>
        <taxon>Mortierellomycetes</taxon>
        <taxon>Mortierellales</taxon>
        <taxon>Mortierellaceae</taxon>
        <taxon>Mortierella</taxon>
    </lineage>
</organism>
<keyword evidence="3" id="KW-0548">Nucleotidyltransferase</keyword>
<dbReference type="AlphaFoldDB" id="A0A9P8D199"/>
<dbReference type="GO" id="GO:0003887">
    <property type="term" value="F:DNA-directed DNA polymerase activity"/>
    <property type="evidence" value="ECO:0007669"/>
    <property type="project" value="UniProtKB-KW"/>
</dbReference>
<dbReference type="GO" id="GO:0003677">
    <property type="term" value="F:DNA binding"/>
    <property type="evidence" value="ECO:0007669"/>
    <property type="project" value="InterPro"/>
</dbReference>
<dbReference type="GO" id="GO:0005760">
    <property type="term" value="C:gamma DNA polymerase complex"/>
    <property type="evidence" value="ECO:0007669"/>
    <property type="project" value="InterPro"/>
</dbReference>
<evidence type="ECO:0000256" key="2">
    <source>
        <dbReference type="ARBA" id="ARBA00022679"/>
    </source>
</evidence>
<dbReference type="Proteomes" id="UP000717515">
    <property type="component" value="Unassembled WGS sequence"/>
</dbReference>
<accession>A0A9P8D199</accession>
<feature type="domain" description="DNA-directed DNA polymerase family A palm" evidence="7">
    <location>
        <begin position="675"/>
        <end position="908"/>
    </location>
</feature>
<dbReference type="InterPro" id="IPR002297">
    <property type="entry name" value="DNA-dir_DNA_pol_A_mt"/>
</dbReference>
<dbReference type="Gene3D" id="3.30.70.370">
    <property type="match status" value="1"/>
</dbReference>
<keyword evidence="4" id="KW-0239">DNA-directed DNA polymerase</keyword>
<feature type="region of interest" description="Disordered" evidence="6">
    <location>
        <begin position="1087"/>
        <end position="1176"/>
    </location>
</feature>
<comment type="caution">
    <text evidence="8">The sequence shown here is derived from an EMBL/GenBank/DDBJ whole genome shotgun (WGS) entry which is preliminary data.</text>
</comment>
<dbReference type="Pfam" id="PF18136">
    <property type="entry name" value="DNApol_Exo"/>
    <property type="match status" value="1"/>
</dbReference>
<dbReference type="PANTHER" id="PTHR10267">
    <property type="entry name" value="DNA POLYMERASE SUBUNIT GAMMA-1"/>
    <property type="match status" value="1"/>
</dbReference>
<dbReference type="PANTHER" id="PTHR10267:SF0">
    <property type="entry name" value="DNA POLYMERASE SUBUNIT GAMMA-1"/>
    <property type="match status" value="1"/>
</dbReference>
<protein>
    <recommendedName>
        <fullName evidence="1">DNA-directed DNA polymerase</fullName>
        <ecNumber evidence="1">2.7.7.7</ecNumber>
    </recommendedName>
    <alternativeName>
        <fullName evidence="5">Mitochondrial DNA polymerase catalytic subunit</fullName>
    </alternativeName>
</protein>
<evidence type="ECO:0000313" key="8">
    <source>
        <dbReference type="EMBL" id="KAG9326886.1"/>
    </source>
</evidence>
<name>A0A9P8D199_MORAP</name>
<evidence type="ECO:0000256" key="3">
    <source>
        <dbReference type="ARBA" id="ARBA00022695"/>
    </source>
</evidence>
<keyword evidence="2" id="KW-0808">Transferase</keyword>
<dbReference type="InterPro" id="IPR043502">
    <property type="entry name" value="DNA/RNA_pol_sf"/>
</dbReference>
<dbReference type="Gene3D" id="3.30.420.390">
    <property type="match status" value="1"/>
</dbReference>
<proteinExistence type="predicted"/>
<evidence type="ECO:0000256" key="5">
    <source>
        <dbReference type="ARBA" id="ARBA00031966"/>
    </source>
</evidence>
<evidence type="ECO:0000256" key="4">
    <source>
        <dbReference type="ARBA" id="ARBA00022932"/>
    </source>
</evidence>
<dbReference type="SMART" id="SM00482">
    <property type="entry name" value="POLAc"/>
    <property type="match status" value="1"/>
</dbReference>
<evidence type="ECO:0000256" key="6">
    <source>
        <dbReference type="SAM" id="MobiDB-lite"/>
    </source>
</evidence>
<dbReference type="Pfam" id="PF00476">
    <property type="entry name" value="DNA_pol_A"/>
    <property type="match status" value="1"/>
</dbReference>
<dbReference type="InterPro" id="IPR001098">
    <property type="entry name" value="DNA-dir_DNA_pol_A_palm_dom"/>
</dbReference>
<dbReference type="PROSITE" id="PS00447">
    <property type="entry name" value="DNA_POLYMERASE_A"/>
    <property type="match status" value="1"/>
</dbReference>
<dbReference type="Gene3D" id="1.10.150.20">
    <property type="entry name" value="5' to 3' exonuclease, C-terminal subdomain"/>
    <property type="match status" value="1"/>
</dbReference>
<dbReference type="EMBL" id="JAIFTL010000012">
    <property type="protein sequence ID" value="KAG9326886.1"/>
    <property type="molecule type" value="Genomic_DNA"/>
</dbReference>
<feature type="region of interest" description="Disordered" evidence="6">
    <location>
        <begin position="1011"/>
        <end position="1035"/>
    </location>
</feature>
<sequence length="1249" mass="138985">MHSASHDLRKNKVDVQMLHPELQKRVFPMHPSAAGAVNNAMEPTSEMVKCAIEHLEKQNLWGKEAIPAPHTSFDVPHLRGKTIEDHFYNLGVHDSAAYKDLAVTFSKSPVFAPPKEWVMREGWTRYGKDGSVQSVPWPKEQMLTFDVETVPALSKFPVMACALSSEAWYGWVSPWLINPLTKDGRQNDQHLLTFGPSERKPGQEKILVGHNVGYDRARILEEYSMEQNSIRYLDTMSLHIAVSGLCTQQRPGWLKYSKAIESENAAYIHATKDTTGKYFDVSAVNSLLQVSKFHCGIQMEKAPREILMEAREIGTIQEHFQALMAYCGQDVAATHSVYQKTLPKYLETCPHPVSFAGMLQMGSSFLTVNEGWIDYVARCNKLYQEMAENVESKLMLLAENALENFEKDPAFYQEDPWLSQLDWQLPARVWKEGVPLKSGKGWRKGQEPRWSCRAKLLPEKPEWYRGLWDSESKRIKLSTRQRVAPLLLKLQWRGFPLVHSSAHGWTFRVPMDDQSFETKAAPLTFPAQDEAGYQANIDPEQFRYYRLPHKSGEGVNVGNPLAKGYIPYFEENVLSSFAVEGESSSDGSGQLARQALDMNAQCAYWVSAKERIEDQFVVWDKGPDGLGDRMGLPDRGEGRSNGIILPQIITMGTVTRRAVEKTWMTASNAKKNRIGSELKSMVQAPAGYKIVGADVDSEELWISSLMGDAQFRMHGATALGWMTLQGTKAAGTDLHSKTAQILGISRDQAKVFNYGRIYGAGLKFAIRLLQQFNSTIEAADAKKRATSLYTATKGTKEQKAADYELVYDRPFWHGGSESYMFNSLERTATADDPRTPALGCGITDALKPKHTENQFMTSRVNWVVQSSGVDYLHMLLVSMNYLIKRYDIKARFMLCVHDEVRYMVKEEDAARATLALQVSNLWTRALFSYRLGIHDLPQSVAFFSSVDVDHVFRKEVNMDCLTPTQRTPIPHGQSLTIEDVLPLTGGGHFGAEAQGFCDAAEDSLPMELRPKEEQRKMQQRQSTAAGSEAWTETTQKTDEEHLVFLEAQAMATLKEIKQNLKRRKSEADAAWKAKQVAEKAASKRAAAAATTTGATSGDGGKGGLGGKTAAPGLKKPDKPVKRHVRDAKSPFGSRSKAVVGHWGKKNAALDPIKGDQQSSQRGKRSAAAGVASLEPSDEIVDESRRPVLENTYEGAVGYDASDYDDVVDMGPTENYAPFSTSLDSFSAYYADVPPSPPYAATSGGYSGGM</sequence>